<comment type="caution">
    <text evidence="2">The sequence shown here is derived from an EMBL/GenBank/DDBJ whole genome shotgun (WGS) entry which is preliminary data.</text>
</comment>
<evidence type="ECO:0000256" key="1">
    <source>
        <dbReference type="SAM" id="MobiDB-lite"/>
    </source>
</evidence>
<proteinExistence type="predicted"/>
<dbReference type="AlphaFoldDB" id="A0A1N7RSS3"/>
<dbReference type="Proteomes" id="UP000195569">
    <property type="component" value="Unassembled WGS sequence"/>
</dbReference>
<protein>
    <submittedName>
        <fullName evidence="2">Uncharacterized protein</fullName>
    </submittedName>
</protein>
<organism evidence="2 3">
    <name type="scientific">Paraburkholderia piptadeniae</name>
    <dbReference type="NCBI Taxonomy" id="1701573"/>
    <lineage>
        <taxon>Bacteria</taxon>
        <taxon>Pseudomonadati</taxon>
        <taxon>Pseudomonadota</taxon>
        <taxon>Betaproteobacteria</taxon>
        <taxon>Burkholderiales</taxon>
        <taxon>Burkholderiaceae</taxon>
        <taxon>Paraburkholderia</taxon>
    </lineage>
</organism>
<reference evidence="2" key="1">
    <citation type="submission" date="2016-12" db="EMBL/GenBank/DDBJ databases">
        <authorList>
            <person name="Moulin L."/>
        </authorList>
    </citation>
    <scope>NUCLEOTIDE SEQUENCE [LARGE SCALE GENOMIC DNA]</scope>
    <source>
        <strain evidence="2">STM 7183</strain>
    </source>
</reference>
<accession>A0A1N7RSS3</accession>
<name>A0A1N7RSS3_9BURK</name>
<sequence>MRAVCTGRIPTTPRASGGFQTSTYRSPAIEGDTTANASRPPQIIAFTYRFSDLVPCSHMEQLIACLANATSVATGAEMSVANGFGDALRDARGRRRANAPTILARVKRRLPRFSTTDGLIDDVVPESVAQRPDELGDFRHRMGGRLADAGIHFGLWQLGDVYDTVYL</sequence>
<evidence type="ECO:0000313" key="2">
    <source>
        <dbReference type="EMBL" id="SIT38161.1"/>
    </source>
</evidence>
<gene>
    <name evidence="2" type="ORF">BN2476_160062</name>
</gene>
<evidence type="ECO:0000313" key="3">
    <source>
        <dbReference type="Proteomes" id="UP000195569"/>
    </source>
</evidence>
<feature type="region of interest" description="Disordered" evidence="1">
    <location>
        <begin position="1"/>
        <end position="36"/>
    </location>
</feature>
<dbReference type="EMBL" id="CYGY02000016">
    <property type="protein sequence ID" value="SIT38161.1"/>
    <property type="molecule type" value="Genomic_DNA"/>
</dbReference>
<keyword evidence="3" id="KW-1185">Reference proteome</keyword>